<dbReference type="Proteomes" id="UP000601223">
    <property type="component" value="Unassembled WGS sequence"/>
</dbReference>
<evidence type="ECO:0000313" key="4">
    <source>
        <dbReference type="Proteomes" id="UP000601223"/>
    </source>
</evidence>
<evidence type="ECO:0000256" key="1">
    <source>
        <dbReference type="SAM" id="SignalP"/>
    </source>
</evidence>
<sequence>MRGRSLRGGMVVALLTTVVAAGCADGPPPGTDGALTDDWAKVAQVKGYAPEAGSCIRDRPGQYATRPSRDGEIDCASNHYGEAVHVGTFTTDTMPGPVQLATAYAECDAKSKGYLGRFWWEASLDLYVSVPTEAAWRGGARWFRCDVVQLFDVTGRWTARQGRLQGSVPADLLQGCLTAPEKGEVAAVPCTKAHNAEYVGAVRATATTPFPKSKRQFDVLHRQCRELIAKFVGVGKDQAGRFGTYLFPKDVVSWNGGNRLVGCAVWFDDKTMKKSARGTEGKGVPNF</sequence>
<feature type="chain" id="PRO_5038875294" description="Septum formation-related domain-containing protein" evidence="1">
    <location>
        <begin position="21"/>
        <end position="287"/>
    </location>
</feature>
<dbReference type="RefSeq" id="WP_203745783.1">
    <property type="nucleotide sequence ID" value="NZ_BONF01000013.1"/>
</dbReference>
<organism evidence="3 4">
    <name type="scientific">Catellatospora bangladeshensis</name>
    <dbReference type="NCBI Taxonomy" id="310355"/>
    <lineage>
        <taxon>Bacteria</taxon>
        <taxon>Bacillati</taxon>
        <taxon>Actinomycetota</taxon>
        <taxon>Actinomycetes</taxon>
        <taxon>Micromonosporales</taxon>
        <taxon>Micromonosporaceae</taxon>
        <taxon>Catellatospora</taxon>
    </lineage>
</organism>
<dbReference type="PROSITE" id="PS51257">
    <property type="entry name" value="PROKAR_LIPOPROTEIN"/>
    <property type="match status" value="1"/>
</dbReference>
<proteinExistence type="predicted"/>
<gene>
    <name evidence="3" type="ORF">Cba03nite_27400</name>
</gene>
<accession>A0A8J3JIQ5</accession>
<evidence type="ECO:0000259" key="2">
    <source>
        <dbReference type="Pfam" id="PF13845"/>
    </source>
</evidence>
<name>A0A8J3JIQ5_9ACTN</name>
<reference evidence="3 4" key="1">
    <citation type="submission" date="2021-01" db="EMBL/GenBank/DDBJ databases">
        <title>Whole genome shotgun sequence of Catellatospora bangladeshensis NBRC 107357.</title>
        <authorList>
            <person name="Komaki H."/>
            <person name="Tamura T."/>
        </authorList>
    </citation>
    <scope>NUCLEOTIDE SEQUENCE [LARGE SCALE GENOMIC DNA]</scope>
    <source>
        <strain evidence="3 4">NBRC 107357</strain>
    </source>
</reference>
<feature type="domain" description="Septum formation-related" evidence="2">
    <location>
        <begin position="53"/>
        <end position="263"/>
    </location>
</feature>
<dbReference type="InterPro" id="IPR026004">
    <property type="entry name" value="Septum_form"/>
</dbReference>
<feature type="signal peptide" evidence="1">
    <location>
        <begin position="1"/>
        <end position="20"/>
    </location>
</feature>
<dbReference type="EMBL" id="BONF01000013">
    <property type="protein sequence ID" value="GIF81391.1"/>
    <property type="molecule type" value="Genomic_DNA"/>
</dbReference>
<evidence type="ECO:0000313" key="3">
    <source>
        <dbReference type="EMBL" id="GIF81391.1"/>
    </source>
</evidence>
<keyword evidence="1" id="KW-0732">Signal</keyword>
<comment type="caution">
    <text evidence="3">The sequence shown here is derived from an EMBL/GenBank/DDBJ whole genome shotgun (WGS) entry which is preliminary data.</text>
</comment>
<keyword evidence="4" id="KW-1185">Reference proteome</keyword>
<dbReference type="Pfam" id="PF13845">
    <property type="entry name" value="Septum_form"/>
    <property type="match status" value="1"/>
</dbReference>
<protein>
    <recommendedName>
        <fullName evidence="2">Septum formation-related domain-containing protein</fullName>
    </recommendedName>
</protein>
<dbReference type="AlphaFoldDB" id="A0A8J3JIQ5"/>